<evidence type="ECO:0000256" key="10">
    <source>
        <dbReference type="ARBA" id="ARBA00022977"/>
    </source>
</evidence>
<dbReference type="InterPro" id="IPR029061">
    <property type="entry name" value="THDP-binding"/>
</dbReference>
<evidence type="ECO:0000256" key="8">
    <source>
        <dbReference type="ARBA" id="ARBA00022723"/>
    </source>
</evidence>
<feature type="domain" description="Transketolase-like pyrimidine-binding" evidence="13">
    <location>
        <begin position="1"/>
        <end position="110"/>
    </location>
</feature>
<organism evidence="14">
    <name type="scientific">marine sediment metagenome</name>
    <dbReference type="NCBI Taxonomy" id="412755"/>
    <lineage>
        <taxon>unclassified sequences</taxon>
        <taxon>metagenomes</taxon>
        <taxon>ecological metagenomes</taxon>
    </lineage>
</organism>
<comment type="similarity">
    <text evidence="4">Belongs to the transketolase family. DXPS subfamily.</text>
</comment>
<dbReference type="Pfam" id="PF02779">
    <property type="entry name" value="Transket_pyr"/>
    <property type="match status" value="1"/>
</dbReference>
<evidence type="ECO:0000256" key="11">
    <source>
        <dbReference type="ARBA" id="ARBA00023052"/>
    </source>
</evidence>
<dbReference type="CDD" id="cd07033">
    <property type="entry name" value="TPP_PYR_DXS_TK_like"/>
    <property type="match status" value="1"/>
</dbReference>
<dbReference type="FunFam" id="3.40.50.920:FF:000002">
    <property type="entry name" value="1-deoxy-D-xylulose-5-phosphate synthase"/>
    <property type="match status" value="1"/>
</dbReference>
<dbReference type="InterPro" id="IPR033248">
    <property type="entry name" value="Transketolase_C"/>
</dbReference>
<dbReference type="Gene3D" id="3.40.50.920">
    <property type="match status" value="1"/>
</dbReference>
<evidence type="ECO:0000256" key="6">
    <source>
        <dbReference type="ARBA" id="ARBA00013150"/>
    </source>
</evidence>
<dbReference type="InterPro" id="IPR020826">
    <property type="entry name" value="Transketolase_BS"/>
</dbReference>
<dbReference type="GO" id="GO:0019288">
    <property type="term" value="P:isopentenyl diphosphate biosynthetic process, methylerythritol 4-phosphate pathway"/>
    <property type="evidence" value="ECO:0007669"/>
    <property type="project" value="TreeGrafter"/>
</dbReference>
<protein>
    <recommendedName>
        <fullName evidence="6">1-deoxy-D-xylulose-5-phosphate synthase</fullName>
        <ecNumber evidence="6">2.2.1.7</ecNumber>
    </recommendedName>
</protein>
<comment type="caution">
    <text evidence="14">The sequence shown here is derived from an EMBL/GenBank/DDBJ whole genome shotgun (WGS) entry which is preliminary data.</text>
</comment>
<proteinExistence type="inferred from homology"/>
<dbReference type="EMBL" id="BART01015829">
    <property type="protein sequence ID" value="GAG75269.1"/>
    <property type="molecule type" value="Genomic_DNA"/>
</dbReference>
<evidence type="ECO:0000256" key="7">
    <source>
        <dbReference type="ARBA" id="ARBA00022679"/>
    </source>
</evidence>
<gene>
    <name evidence="14" type="ORF">S01H4_30637</name>
</gene>
<comment type="cofactor">
    <cofactor evidence="2">
        <name>thiamine diphosphate</name>
        <dbReference type="ChEBI" id="CHEBI:58937"/>
    </cofactor>
</comment>
<dbReference type="GO" id="GO:0008661">
    <property type="term" value="F:1-deoxy-D-xylulose-5-phosphate synthase activity"/>
    <property type="evidence" value="ECO:0007669"/>
    <property type="project" value="UniProtKB-EC"/>
</dbReference>
<comment type="cofactor">
    <cofactor evidence="1">
        <name>Mg(2+)</name>
        <dbReference type="ChEBI" id="CHEBI:18420"/>
    </cofactor>
</comment>
<keyword evidence="9" id="KW-0460">Magnesium</keyword>
<dbReference type="Gene3D" id="3.40.50.970">
    <property type="match status" value="1"/>
</dbReference>
<comment type="subunit">
    <text evidence="5">Homodimer.</text>
</comment>
<dbReference type="InterPro" id="IPR009014">
    <property type="entry name" value="Transketo_C/PFOR_II"/>
</dbReference>
<dbReference type="InterPro" id="IPR005477">
    <property type="entry name" value="Dxylulose-5-P_synthase"/>
</dbReference>
<dbReference type="EC" id="2.2.1.7" evidence="6"/>
<keyword evidence="7" id="KW-0808">Transferase</keyword>
<dbReference type="GO" id="GO:0005829">
    <property type="term" value="C:cytosol"/>
    <property type="evidence" value="ECO:0007669"/>
    <property type="project" value="TreeGrafter"/>
</dbReference>
<dbReference type="GO" id="GO:0009228">
    <property type="term" value="P:thiamine biosynthetic process"/>
    <property type="evidence" value="ECO:0007669"/>
    <property type="project" value="UniProtKB-KW"/>
</dbReference>
<evidence type="ECO:0000256" key="12">
    <source>
        <dbReference type="ARBA" id="ARBA00023229"/>
    </source>
</evidence>
<dbReference type="GO" id="GO:0046872">
    <property type="term" value="F:metal ion binding"/>
    <property type="evidence" value="ECO:0007669"/>
    <property type="project" value="UniProtKB-KW"/>
</dbReference>
<dbReference type="SMART" id="SM00861">
    <property type="entry name" value="Transket_pyr"/>
    <property type="match status" value="1"/>
</dbReference>
<keyword evidence="11" id="KW-0786">Thiamine pyrophosphate</keyword>
<evidence type="ECO:0000256" key="3">
    <source>
        <dbReference type="ARBA" id="ARBA00004980"/>
    </source>
</evidence>
<dbReference type="UniPathway" id="UPA00064">
    <property type="reaction ID" value="UER00091"/>
</dbReference>
<dbReference type="PROSITE" id="PS00802">
    <property type="entry name" value="TRANSKETOLASE_2"/>
    <property type="match status" value="1"/>
</dbReference>
<evidence type="ECO:0000256" key="1">
    <source>
        <dbReference type="ARBA" id="ARBA00001946"/>
    </source>
</evidence>
<dbReference type="GO" id="GO:0016114">
    <property type="term" value="P:terpenoid biosynthetic process"/>
    <property type="evidence" value="ECO:0007669"/>
    <property type="project" value="InterPro"/>
</dbReference>
<accession>X1A0E3</accession>
<dbReference type="InterPro" id="IPR005475">
    <property type="entry name" value="Transketolase-like_Pyr-bd"/>
</dbReference>
<keyword evidence="10" id="KW-0784">Thiamine biosynthesis</keyword>
<evidence type="ECO:0000256" key="9">
    <source>
        <dbReference type="ARBA" id="ARBA00022842"/>
    </source>
</evidence>
<evidence type="ECO:0000256" key="5">
    <source>
        <dbReference type="ARBA" id="ARBA00011738"/>
    </source>
</evidence>
<name>X1A0E3_9ZZZZ</name>
<dbReference type="PANTHER" id="PTHR43322:SF5">
    <property type="entry name" value="1-DEOXY-D-XYLULOSE-5-PHOSPHATE SYNTHASE, CHLOROPLASTIC"/>
    <property type="match status" value="1"/>
</dbReference>
<keyword evidence="8" id="KW-0479">Metal-binding</keyword>
<sequence>VGFAAGLAKSGLVPVVAIYSTFLQRSYDQLIHDVALQNLHVVFCVDRAGLAGEDGPTHHGAFDIAYTRHIPNLVCMAPKDQEELMAMLEFGIEKIKGAVFIRYPRGEVKSVVSNQYSVAKIELGKSEVLRVGKDVAILAIGCTALPSLEAAHILSKDGISAEVVNMRFIKPLDDEFISKLCQRIKYIITVEDGCIKGGFGSAVLELLNRLGIEDIRIKTLALPDKFIPHAKREQLLSDYGLDAKGIASSVKEFYTQMREAKWQNLK</sequence>
<evidence type="ECO:0000313" key="14">
    <source>
        <dbReference type="EMBL" id="GAG75269.1"/>
    </source>
</evidence>
<feature type="non-terminal residue" evidence="14">
    <location>
        <position position="1"/>
    </location>
</feature>
<reference evidence="14" key="1">
    <citation type="journal article" date="2014" name="Front. Microbiol.">
        <title>High frequency of phylogenetically diverse reductive dehalogenase-homologous genes in deep subseafloor sedimentary metagenomes.</title>
        <authorList>
            <person name="Kawai M."/>
            <person name="Futagami T."/>
            <person name="Toyoda A."/>
            <person name="Takaki Y."/>
            <person name="Nishi S."/>
            <person name="Hori S."/>
            <person name="Arai W."/>
            <person name="Tsubouchi T."/>
            <person name="Morono Y."/>
            <person name="Uchiyama I."/>
            <person name="Ito T."/>
            <person name="Fujiyama A."/>
            <person name="Inagaki F."/>
            <person name="Takami H."/>
        </authorList>
    </citation>
    <scope>NUCLEOTIDE SEQUENCE</scope>
    <source>
        <strain evidence="14">Expedition CK06-06</strain>
    </source>
</reference>
<dbReference type="SUPFAM" id="SSF52518">
    <property type="entry name" value="Thiamin diphosphate-binding fold (THDP-binding)"/>
    <property type="match status" value="1"/>
</dbReference>
<dbReference type="SUPFAM" id="SSF52922">
    <property type="entry name" value="TK C-terminal domain-like"/>
    <property type="match status" value="1"/>
</dbReference>
<dbReference type="PANTHER" id="PTHR43322">
    <property type="entry name" value="1-D-DEOXYXYLULOSE 5-PHOSPHATE SYNTHASE-RELATED"/>
    <property type="match status" value="1"/>
</dbReference>
<evidence type="ECO:0000256" key="2">
    <source>
        <dbReference type="ARBA" id="ARBA00001964"/>
    </source>
</evidence>
<keyword evidence="12" id="KW-0414">Isoprene biosynthesis</keyword>
<dbReference type="AlphaFoldDB" id="X1A0E3"/>
<dbReference type="Pfam" id="PF02780">
    <property type="entry name" value="Transketolase_C"/>
    <property type="match status" value="1"/>
</dbReference>
<evidence type="ECO:0000256" key="4">
    <source>
        <dbReference type="ARBA" id="ARBA00011081"/>
    </source>
</evidence>
<evidence type="ECO:0000259" key="13">
    <source>
        <dbReference type="SMART" id="SM00861"/>
    </source>
</evidence>
<comment type="pathway">
    <text evidence="3">Metabolic intermediate biosynthesis; 1-deoxy-D-xylulose 5-phosphate biosynthesis; 1-deoxy-D-xylulose 5-phosphate from D-glyceraldehyde 3-phosphate and pyruvate: step 1/1.</text>
</comment>